<name>A0A164BHT8_9MYCO</name>
<sequence>MASPPLPLRFPSRRPPAWQRWVLNALYAFDRHALDDWAGLMTDHLQRPGGATALRTARHTADVIGHVEALKSAAARLAAHGDPAAHSLFADATLDLKCALDRLYRARDELLKAAGADSVTEPTETLVNTAGDSD</sequence>
<dbReference type="Proteomes" id="UP000077342">
    <property type="component" value="Unassembled WGS sequence"/>
</dbReference>
<organism evidence="1 2">
    <name type="scientific">Mycobacterium ostraviense</name>
    <dbReference type="NCBI Taxonomy" id="2738409"/>
    <lineage>
        <taxon>Bacteria</taxon>
        <taxon>Bacillati</taxon>
        <taxon>Actinomycetota</taxon>
        <taxon>Actinomycetes</taxon>
        <taxon>Mycobacteriales</taxon>
        <taxon>Mycobacteriaceae</taxon>
        <taxon>Mycobacterium</taxon>
    </lineage>
</organism>
<dbReference type="AlphaFoldDB" id="A0A164BHT8"/>
<reference evidence="2" key="1">
    <citation type="submission" date="2016-04" db="EMBL/GenBank/DDBJ databases">
        <authorList>
            <person name="Strapagiel D."/>
            <person name="Borowka P."/>
            <person name="Marciniak B."/>
            <person name="Bakula Z."/>
            <person name="Van Ingen J."/>
            <person name="Safianowska A."/>
            <person name="Dziadek J."/>
            <person name="Jagielski T."/>
        </authorList>
    </citation>
    <scope>NUCLEOTIDE SEQUENCE [LARGE SCALE GENOMIC DNA]</scope>
    <source>
        <strain evidence="2">1010001458</strain>
    </source>
</reference>
<gene>
    <name evidence="1" type="ORF">A4G28_09955</name>
</gene>
<protein>
    <submittedName>
        <fullName evidence="1">Uncharacterized protein</fullName>
    </submittedName>
</protein>
<evidence type="ECO:0000313" key="2">
    <source>
        <dbReference type="Proteomes" id="UP000077342"/>
    </source>
</evidence>
<dbReference type="EMBL" id="LWCI01000098">
    <property type="protein sequence ID" value="KZS63505.1"/>
    <property type="molecule type" value="Genomic_DNA"/>
</dbReference>
<comment type="caution">
    <text evidence="1">The sequence shown here is derived from an EMBL/GenBank/DDBJ whole genome shotgun (WGS) entry which is preliminary data.</text>
</comment>
<proteinExistence type="predicted"/>
<keyword evidence="2" id="KW-1185">Reference proteome</keyword>
<accession>A0A164BHT8</accession>
<evidence type="ECO:0000313" key="1">
    <source>
        <dbReference type="EMBL" id="KZS63505.1"/>
    </source>
</evidence>
<dbReference type="RefSeq" id="WP_075510023.1">
    <property type="nucleotide sequence ID" value="NZ_LWCI01000098.1"/>
</dbReference>